<dbReference type="InterPro" id="IPR001127">
    <property type="entry name" value="PTS_EIIA_1_perm"/>
</dbReference>
<reference evidence="4 5" key="1">
    <citation type="submission" date="2021-06" db="EMBL/GenBank/DDBJ databases">
        <authorList>
            <person name="Sun Q."/>
            <person name="Li D."/>
        </authorList>
    </citation>
    <scope>NUCLEOTIDE SEQUENCE [LARGE SCALE GENOMIC DNA]</scope>
    <source>
        <strain evidence="4 5">MSJ-40</strain>
    </source>
</reference>
<keyword evidence="4" id="KW-0762">Sugar transport</keyword>
<evidence type="ECO:0000313" key="4">
    <source>
        <dbReference type="EMBL" id="MBU5438200.1"/>
    </source>
</evidence>
<accession>A0ABS6E5J7</accession>
<dbReference type="InterPro" id="IPR050890">
    <property type="entry name" value="PTS_EIIA_component"/>
</dbReference>
<protein>
    <submittedName>
        <fullName evidence="4">PTS glucose transporter subunit IIA</fullName>
    </submittedName>
</protein>
<dbReference type="PANTHER" id="PTHR45008:SF1">
    <property type="entry name" value="PTS SYSTEM GLUCOSE-SPECIFIC EIIA COMPONENT"/>
    <property type="match status" value="1"/>
</dbReference>
<dbReference type="PROSITE" id="PS00371">
    <property type="entry name" value="PTS_EIIA_TYPE_1_HIS"/>
    <property type="match status" value="1"/>
</dbReference>
<dbReference type="Proteomes" id="UP000749471">
    <property type="component" value="Unassembled WGS sequence"/>
</dbReference>
<gene>
    <name evidence="4" type="ORF">KQI42_09280</name>
</gene>
<dbReference type="NCBIfam" id="TIGR00830">
    <property type="entry name" value="PTBA"/>
    <property type="match status" value="1"/>
</dbReference>
<organism evidence="4 5">
    <name type="scientific">Tissierella simiarum</name>
    <dbReference type="NCBI Taxonomy" id="2841534"/>
    <lineage>
        <taxon>Bacteria</taxon>
        <taxon>Bacillati</taxon>
        <taxon>Bacillota</taxon>
        <taxon>Tissierellia</taxon>
        <taxon>Tissierellales</taxon>
        <taxon>Tissierellaceae</taxon>
        <taxon>Tissierella</taxon>
    </lineage>
</organism>
<dbReference type="RefSeq" id="WP_216519113.1">
    <property type="nucleotide sequence ID" value="NZ_JAHLPM010000007.1"/>
</dbReference>
<keyword evidence="2" id="KW-0808">Transferase</keyword>
<dbReference type="EMBL" id="JAHLPM010000007">
    <property type="protein sequence ID" value="MBU5438200.1"/>
    <property type="molecule type" value="Genomic_DNA"/>
</dbReference>
<keyword evidence="1" id="KW-0598">Phosphotransferase system</keyword>
<comment type="caution">
    <text evidence="4">The sequence shown here is derived from an EMBL/GenBank/DDBJ whole genome shotgun (WGS) entry which is preliminary data.</text>
</comment>
<dbReference type="PANTHER" id="PTHR45008">
    <property type="entry name" value="PTS SYSTEM GLUCOSE-SPECIFIC EIIA COMPONENT"/>
    <property type="match status" value="1"/>
</dbReference>
<proteinExistence type="predicted"/>
<evidence type="ECO:0000259" key="3">
    <source>
        <dbReference type="PROSITE" id="PS51093"/>
    </source>
</evidence>
<sequence>MFKFLKKSKEVAIIAPMTGEIIDITETPDQVFAEKMVGDGVAIKPTDGVVVSPCNGEIVQIFPTNHAIGIKTKEGLEILIHIGLDTVELNGEGFKAFVSSGDKVKIGDKLLEVDFNFIEKSGKSIVSPVIITNPDFTKEIHKQLGAAEKGKNEIINVILG</sequence>
<keyword evidence="4" id="KW-0813">Transport</keyword>
<evidence type="ECO:0000313" key="5">
    <source>
        <dbReference type="Proteomes" id="UP000749471"/>
    </source>
</evidence>
<dbReference type="PROSITE" id="PS51093">
    <property type="entry name" value="PTS_EIIA_TYPE_1"/>
    <property type="match status" value="1"/>
</dbReference>
<evidence type="ECO:0000256" key="2">
    <source>
        <dbReference type="ARBA" id="ARBA00022777"/>
    </source>
</evidence>
<feature type="domain" description="PTS EIIA type-1" evidence="3">
    <location>
        <begin position="29"/>
        <end position="133"/>
    </location>
</feature>
<name>A0ABS6E5J7_9FIRM</name>
<dbReference type="Pfam" id="PF00358">
    <property type="entry name" value="PTS_EIIA_1"/>
    <property type="match status" value="1"/>
</dbReference>
<keyword evidence="5" id="KW-1185">Reference proteome</keyword>
<keyword evidence="2" id="KW-0418">Kinase</keyword>
<evidence type="ECO:0000256" key="1">
    <source>
        <dbReference type="ARBA" id="ARBA00022683"/>
    </source>
</evidence>